<protein>
    <recommendedName>
        <fullName evidence="4">SlyX protein</fullName>
    </recommendedName>
</protein>
<proteinExistence type="predicted"/>
<comment type="caution">
    <text evidence="2">The sequence shown here is derived from an EMBL/GenBank/DDBJ whole genome shotgun (WGS) entry which is preliminary data.</text>
</comment>
<dbReference type="EMBL" id="AQPF01000023">
    <property type="protein sequence ID" value="KAF0804918.1"/>
    <property type="molecule type" value="Genomic_DNA"/>
</dbReference>
<evidence type="ECO:0000313" key="3">
    <source>
        <dbReference type="Proteomes" id="UP000771797"/>
    </source>
</evidence>
<feature type="coiled-coil region" evidence="1">
    <location>
        <begin position="2"/>
        <end position="29"/>
    </location>
</feature>
<name>A0ABQ6Y6D0_9GAMM</name>
<evidence type="ECO:0008006" key="4">
    <source>
        <dbReference type="Google" id="ProtNLM"/>
    </source>
</evidence>
<sequence length="62" mass="6982">MSERVESLVEQLLQRLDQQMARNDQLVNHLMQMNQALLNALVQDDDGLDDPVPAVDLAGRPL</sequence>
<evidence type="ECO:0000313" key="2">
    <source>
        <dbReference type="EMBL" id="KAF0804918.1"/>
    </source>
</evidence>
<gene>
    <name evidence="2" type="ORF">A6D6_02682</name>
</gene>
<dbReference type="RefSeq" id="WP_159661028.1">
    <property type="nucleotide sequence ID" value="NZ_AQPF01000023.1"/>
</dbReference>
<dbReference type="Proteomes" id="UP000771797">
    <property type="component" value="Unassembled WGS sequence"/>
</dbReference>
<reference evidence="2 3" key="1">
    <citation type="submission" date="2012-09" db="EMBL/GenBank/DDBJ databases">
        <title>Genome Sequence of alkane-degrading Bacterium Alcanivorax sp. 6-D-6.</title>
        <authorList>
            <person name="Lai Q."/>
            <person name="Shao Z."/>
        </authorList>
    </citation>
    <scope>NUCLEOTIDE SEQUENCE [LARGE SCALE GENOMIC DNA]</scope>
    <source>
        <strain evidence="2 3">6-D-6</strain>
    </source>
</reference>
<accession>A0ABQ6Y6D0</accession>
<keyword evidence="1" id="KW-0175">Coiled coil</keyword>
<keyword evidence="3" id="KW-1185">Reference proteome</keyword>
<evidence type="ECO:0000256" key="1">
    <source>
        <dbReference type="SAM" id="Coils"/>
    </source>
</evidence>
<organism evidence="2 3">
    <name type="scientific">Alcanivorax xiamenensis</name>
    <dbReference type="NCBI Taxonomy" id="1177156"/>
    <lineage>
        <taxon>Bacteria</taxon>
        <taxon>Pseudomonadati</taxon>
        <taxon>Pseudomonadota</taxon>
        <taxon>Gammaproteobacteria</taxon>
        <taxon>Oceanospirillales</taxon>
        <taxon>Alcanivoracaceae</taxon>
        <taxon>Alcanivorax</taxon>
    </lineage>
</organism>